<gene>
    <name evidence="1" type="ORF">EJB05_07831</name>
</gene>
<keyword evidence="2" id="KW-1185">Reference proteome</keyword>
<dbReference type="Proteomes" id="UP000324897">
    <property type="component" value="Chromosome 5"/>
</dbReference>
<comment type="caution">
    <text evidence="1">The sequence shown here is derived from an EMBL/GenBank/DDBJ whole genome shotgun (WGS) entry which is preliminary data.</text>
</comment>
<dbReference type="Gramene" id="TVU48203">
    <property type="protein sequence ID" value="TVU48203"/>
    <property type="gene ID" value="EJB05_07831"/>
</dbReference>
<reference evidence="1 2" key="1">
    <citation type="journal article" date="2019" name="Sci. Rep.">
        <title>A high-quality genome of Eragrostis curvula grass provides insights into Poaceae evolution and supports new strategies to enhance forage quality.</title>
        <authorList>
            <person name="Carballo J."/>
            <person name="Santos B.A.C.M."/>
            <person name="Zappacosta D."/>
            <person name="Garbus I."/>
            <person name="Selva J.P."/>
            <person name="Gallo C.A."/>
            <person name="Diaz A."/>
            <person name="Albertini E."/>
            <person name="Caccamo M."/>
            <person name="Echenique V."/>
        </authorList>
    </citation>
    <scope>NUCLEOTIDE SEQUENCE [LARGE SCALE GENOMIC DNA]</scope>
    <source>
        <strain evidence="2">cv. Victoria</strain>
        <tissue evidence="1">Leaf</tissue>
    </source>
</reference>
<evidence type="ECO:0000313" key="2">
    <source>
        <dbReference type="Proteomes" id="UP000324897"/>
    </source>
</evidence>
<protein>
    <submittedName>
        <fullName evidence="1">Uncharacterized protein</fullName>
    </submittedName>
</protein>
<dbReference type="AlphaFoldDB" id="A0A5J9WJG1"/>
<accession>A0A5J9WJG1</accession>
<evidence type="ECO:0000313" key="1">
    <source>
        <dbReference type="EMBL" id="TVU48203.1"/>
    </source>
</evidence>
<proteinExistence type="predicted"/>
<dbReference type="EMBL" id="RWGY01000004">
    <property type="protein sequence ID" value="TVU48203.1"/>
    <property type="molecule type" value="Genomic_DNA"/>
</dbReference>
<sequence>MDGDEREVVMDVGLTQIIFQAIKTGSYSNVLFHDDDDNTDEGIIHMTEAGRLGEFVDDELVPSSDLELQSRFHSTLDSGICEDQ</sequence>
<organism evidence="1 2">
    <name type="scientific">Eragrostis curvula</name>
    <name type="common">weeping love grass</name>
    <dbReference type="NCBI Taxonomy" id="38414"/>
    <lineage>
        <taxon>Eukaryota</taxon>
        <taxon>Viridiplantae</taxon>
        <taxon>Streptophyta</taxon>
        <taxon>Embryophyta</taxon>
        <taxon>Tracheophyta</taxon>
        <taxon>Spermatophyta</taxon>
        <taxon>Magnoliopsida</taxon>
        <taxon>Liliopsida</taxon>
        <taxon>Poales</taxon>
        <taxon>Poaceae</taxon>
        <taxon>PACMAD clade</taxon>
        <taxon>Chloridoideae</taxon>
        <taxon>Eragrostideae</taxon>
        <taxon>Eragrostidinae</taxon>
        <taxon>Eragrostis</taxon>
    </lineage>
</organism>
<name>A0A5J9WJG1_9POAL</name>